<proteinExistence type="predicted"/>
<organism evidence="2 3">
    <name type="scientific">Blautia argi</name>
    <dbReference type="NCBI Taxonomy" id="1912897"/>
    <lineage>
        <taxon>Bacteria</taxon>
        <taxon>Bacillati</taxon>
        <taxon>Bacillota</taxon>
        <taxon>Clostridia</taxon>
        <taxon>Lachnospirales</taxon>
        <taxon>Lachnospiraceae</taxon>
        <taxon>Blautia</taxon>
    </lineage>
</organism>
<protein>
    <submittedName>
        <fullName evidence="2">DNA-binding protein</fullName>
    </submittedName>
</protein>
<evidence type="ECO:0000313" key="3">
    <source>
        <dbReference type="Proteomes" id="UP000250003"/>
    </source>
</evidence>
<reference evidence="3" key="1">
    <citation type="submission" date="2018-06" db="EMBL/GenBank/DDBJ databases">
        <title>Description of Blautia argi sp. nov., a new anaerobic isolated from dog feces.</title>
        <authorList>
            <person name="Chang Y.-H."/>
            <person name="Paek J."/>
            <person name="Shin Y."/>
        </authorList>
    </citation>
    <scope>NUCLEOTIDE SEQUENCE [LARGE SCALE GENOMIC DNA]</scope>
    <source>
        <strain evidence="3">KCTC 15426</strain>
    </source>
</reference>
<dbReference type="Pfam" id="PF12728">
    <property type="entry name" value="HTH_17"/>
    <property type="match status" value="1"/>
</dbReference>
<name>A0A2Z4U7D3_9FIRM</name>
<sequence length="68" mass="7717">MSQTMNSAPKNVPEQRTYKVEDIAVMLNIGRTSAYSLVKEGHFKIVRVGNAIRISKKSFDEWLDAQAF</sequence>
<dbReference type="InterPro" id="IPR041657">
    <property type="entry name" value="HTH_17"/>
</dbReference>
<evidence type="ECO:0000259" key="1">
    <source>
        <dbReference type="Pfam" id="PF12728"/>
    </source>
</evidence>
<dbReference type="EMBL" id="CP030280">
    <property type="protein sequence ID" value="AWY96931.1"/>
    <property type="molecule type" value="Genomic_DNA"/>
</dbReference>
<dbReference type="Proteomes" id="UP000250003">
    <property type="component" value="Chromosome"/>
</dbReference>
<accession>A0A2Z4U7D3</accession>
<dbReference type="RefSeq" id="WP_108980170.1">
    <property type="nucleotide sequence ID" value="NZ_CAUWHR010000020.1"/>
</dbReference>
<keyword evidence="3" id="KW-1185">Reference proteome</keyword>
<dbReference type="InterPro" id="IPR010093">
    <property type="entry name" value="SinI_DNA-bd"/>
</dbReference>
<dbReference type="KEGG" id="blau:DQQ01_00770"/>
<feature type="domain" description="Helix-turn-helix" evidence="1">
    <location>
        <begin position="18"/>
        <end position="66"/>
    </location>
</feature>
<evidence type="ECO:0000313" key="2">
    <source>
        <dbReference type="EMBL" id="AWY96931.1"/>
    </source>
</evidence>
<keyword evidence="2" id="KW-0238">DNA-binding</keyword>
<dbReference type="NCBIfam" id="TIGR01764">
    <property type="entry name" value="excise"/>
    <property type="match status" value="1"/>
</dbReference>
<gene>
    <name evidence="2" type="ORF">DQQ01_00770</name>
</gene>
<dbReference type="OrthoDB" id="9800833at2"/>
<dbReference type="GO" id="GO:0003677">
    <property type="term" value="F:DNA binding"/>
    <property type="evidence" value="ECO:0007669"/>
    <property type="project" value="UniProtKB-KW"/>
</dbReference>
<dbReference type="AlphaFoldDB" id="A0A2Z4U7D3"/>